<feature type="region of interest" description="Disordered" evidence="1">
    <location>
        <begin position="1"/>
        <end position="37"/>
    </location>
</feature>
<gene>
    <name evidence="2" type="ORF">DEF24_26805</name>
</gene>
<dbReference type="Pfam" id="PF11236">
    <property type="entry name" value="DUF3037"/>
    <property type="match status" value="1"/>
</dbReference>
<dbReference type="EMBL" id="QEIN01000455">
    <property type="protein sequence ID" value="RCV47787.1"/>
    <property type="molecule type" value="Genomic_DNA"/>
</dbReference>
<name>A0A368SXU4_9ACTN</name>
<evidence type="ECO:0000313" key="2">
    <source>
        <dbReference type="EMBL" id="RCV47787.1"/>
    </source>
</evidence>
<dbReference type="Proteomes" id="UP000253318">
    <property type="component" value="Unassembled WGS sequence"/>
</dbReference>
<evidence type="ECO:0000256" key="1">
    <source>
        <dbReference type="SAM" id="MobiDB-lite"/>
    </source>
</evidence>
<dbReference type="AlphaFoldDB" id="A0A368SXU4"/>
<protein>
    <submittedName>
        <fullName evidence="2">DUF3037 domain-containing protein</fullName>
    </submittedName>
</protein>
<comment type="caution">
    <text evidence="2">The sequence shown here is derived from an EMBL/GenBank/DDBJ whole genome shotgun (WGS) entry which is preliminary data.</text>
</comment>
<feature type="compositionally biased region" description="Basic residues" evidence="1">
    <location>
        <begin position="1"/>
        <end position="30"/>
    </location>
</feature>
<reference evidence="2 3" key="1">
    <citation type="submission" date="2018-04" db="EMBL/GenBank/DDBJ databases">
        <title>Novel actinobacteria from marine sediment.</title>
        <authorList>
            <person name="Ng Z.Y."/>
            <person name="Tan G.Y.A."/>
        </authorList>
    </citation>
    <scope>NUCLEOTIDE SEQUENCE [LARGE SCALE GENOMIC DNA]</scope>
    <source>
        <strain evidence="2 3">TPS81</strain>
    </source>
</reference>
<proteinExistence type="predicted"/>
<accession>A0A368SXU4</accession>
<evidence type="ECO:0000313" key="3">
    <source>
        <dbReference type="Proteomes" id="UP000253318"/>
    </source>
</evidence>
<organism evidence="2 3">
    <name type="scientific">Marinitenerispora sediminis</name>
    <dbReference type="NCBI Taxonomy" id="1931232"/>
    <lineage>
        <taxon>Bacteria</taxon>
        <taxon>Bacillati</taxon>
        <taxon>Actinomycetota</taxon>
        <taxon>Actinomycetes</taxon>
        <taxon>Streptosporangiales</taxon>
        <taxon>Nocardiopsidaceae</taxon>
        <taxon>Marinitenerispora</taxon>
    </lineage>
</organism>
<keyword evidence="3" id="KW-1185">Reference proteome</keyword>
<sequence>MARRRTRIHRPRRRPRRLHPPPPRPRHRPRLAPGGGTVNRAPFEYALIRVIPRLERGERLNAGVILYCQTCDYLAARCYLDTDRLHALDPDADLPGIRRALRTIEGVCAAERTAGPAAGQDPGRRFRWLTAPRSTVVQPGPVHTGLTADPDAELRRLLDLLVR</sequence>
<dbReference type="InterPro" id="IPR021398">
    <property type="entry name" value="DUF3037"/>
</dbReference>
<dbReference type="OrthoDB" id="9803207at2"/>